<dbReference type="InterPro" id="IPR045234">
    <property type="entry name" value="Unkempt-like"/>
</dbReference>
<dbReference type="FunFam" id="3.30.1370.210:FF:000009">
    <property type="entry name" value="Zinc finger CCCH domain-containing protein 66"/>
    <property type="match status" value="1"/>
</dbReference>
<evidence type="ECO:0000256" key="1">
    <source>
        <dbReference type="ARBA" id="ARBA00022723"/>
    </source>
</evidence>
<keyword evidence="11" id="KW-1185">Reference proteome</keyword>
<feature type="repeat" description="ANK" evidence="6">
    <location>
        <begin position="83"/>
        <end position="105"/>
    </location>
</feature>
<feature type="zinc finger region" description="C3H1-type" evidence="7">
    <location>
        <begin position="303"/>
        <end position="325"/>
    </location>
</feature>
<dbReference type="Pfam" id="PF25512">
    <property type="entry name" value="zf-CCCH_AtC3H23"/>
    <property type="match status" value="1"/>
</dbReference>
<feature type="region of interest" description="Disordered" evidence="8">
    <location>
        <begin position="387"/>
        <end position="420"/>
    </location>
</feature>
<sequence>MCEGPNQSKKWQTVAPLSPMESSSFTKDMSNCIDSEHSFSSLLEFAADNDVEGFKRSVFDESEVKEVGVWYGRQGASRKMVLEQRTPLMMAAKYGSVDIVKLILSQPEVDVNFCCGPDKSTALHCAASGGSVNAINVIKLLLLAGADTKAADANGCRPVDVIVAPSKFPDLKTALEELLKNGSVCQWDMKPVSSPSLRSSSPSLSSSTDEGSLSSPSDSILLPVIRKPNDVQVSSAKKEYPADPTIPDIKNSVYASDEFRMFSFKIRPCSRAYAHDWTECPFVHPGENARRRDPRKFHYSCVPCPDHRKGTCRRGDLCEYAHGIFECWLHPTQYKTRLCKEGRSCKRRVCFFAHTSDERRPLNMFTGAAVSSSKVDAMDFAAASNLSPSSPSAFSPTSPSTFPPLKHLSSKNPHSSVPWPQQTILNVHNSLQASRLRSSLSARDISPEELNGSWDFGLQQHLPLNDPSSLAQPYYSGSCTNPFSSSNTLNHSNLDQIFSANVSSPRHAEQLGGAAVVFSPTCPPSALNQLQQHQQSMVSPMQGMSPYINDPLSSIGFQLSAHVRREKMLQKLQSSILSKNFGSKPSYDLGSSGTNSWSIREAEKRNVDRFVQADVMGQLHTSCSIEHDGEEPDVSWVHSVLKDSPYEVKETTAIPVSSTLDGSSANTHIESSDHAALRAWLEGLQLDQTVA</sequence>
<dbReference type="EMBL" id="CAWUPB010000913">
    <property type="protein sequence ID" value="CAK7331030.1"/>
    <property type="molecule type" value="Genomic_DNA"/>
</dbReference>
<feature type="compositionally biased region" description="Polar residues" evidence="8">
    <location>
        <begin position="410"/>
        <end position="420"/>
    </location>
</feature>
<evidence type="ECO:0000313" key="10">
    <source>
        <dbReference type="EMBL" id="CAK7331030.1"/>
    </source>
</evidence>
<keyword evidence="2" id="KW-0677">Repeat</keyword>
<dbReference type="SUPFAM" id="SSF48403">
    <property type="entry name" value="Ankyrin repeat"/>
    <property type="match status" value="1"/>
</dbReference>
<evidence type="ECO:0000256" key="2">
    <source>
        <dbReference type="ARBA" id="ARBA00022737"/>
    </source>
</evidence>
<dbReference type="PANTHER" id="PTHR14493">
    <property type="entry name" value="UNKEMPT FAMILY MEMBER"/>
    <property type="match status" value="1"/>
</dbReference>
<accession>A0AAV1RDR1</accession>
<feature type="domain" description="C3H1-type" evidence="9">
    <location>
        <begin position="303"/>
        <end position="325"/>
    </location>
</feature>
<dbReference type="PROSITE" id="PS50103">
    <property type="entry name" value="ZF_C3H1"/>
    <property type="match status" value="1"/>
</dbReference>
<dbReference type="AlphaFoldDB" id="A0AAV1RDR1"/>
<evidence type="ECO:0000256" key="8">
    <source>
        <dbReference type="SAM" id="MobiDB-lite"/>
    </source>
</evidence>
<feature type="region of interest" description="Disordered" evidence="8">
    <location>
        <begin position="192"/>
        <end position="220"/>
    </location>
</feature>
<keyword evidence="5" id="KW-0238">DNA-binding</keyword>
<evidence type="ECO:0000259" key="9">
    <source>
        <dbReference type="PROSITE" id="PS50103"/>
    </source>
</evidence>
<evidence type="ECO:0000256" key="7">
    <source>
        <dbReference type="PROSITE-ProRule" id="PRU00723"/>
    </source>
</evidence>
<protein>
    <recommendedName>
        <fullName evidence="9">C3H1-type domain-containing protein</fullName>
    </recommendedName>
</protein>
<keyword evidence="3 7" id="KW-0863">Zinc-finger</keyword>
<dbReference type="Gene3D" id="3.30.1370.210">
    <property type="match status" value="1"/>
</dbReference>
<dbReference type="Pfam" id="PF00642">
    <property type="entry name" value="zf-CCCH"/>
    <property type="match status" value="1"/>
</dbReference>
<dbReference type="PROSITE" id="PS50297">
    <property type="entry name" value="ANK_REP_REGION"/>
    <property type="match status" value="2"/>
</dbReference>
<evidence type="ECO:0000313" key="11">
    <source>
        <dbReference type="Proteomes" id="UP001314170"/>
    </source>
</evidence>
<dbReference type="Pfam" id="PF12796">
    <property type="entry name" value="Ank_2"/>
    <property type="match status" value="1"/>
</dbReference>
<dbReference type="PANTHER" id="PTHR14493:SF91">
    <property type="entry name" value="C3H1-TYPE DOMAIN-CONTAINING PROTEIN"/>
    <property type="match status" value="1"/>
</dbReference>
<dbReference type="InterPro" id="IPR000571">
    <property type="entry name" value="Znf_CCCH"/>
</dbReference>
<dbReference type="SMART" id="SM00356">
    <property type="entry name" value="ZnF_C3H1"/>
    <property type="match status" value="2"/>
</dbReference>
<evidence type="ECO:0000256" key="5">
    <source>
        <dbReference type="ARBA" id="ARBA00023125"/>
    </source>
</evidence>
<name>A0AAV1RDR1_9ROSI</name>
<dbReference type="InterPro" id="IPR036770">
    <property type="entry name" value="Ankyrin_rpt-contain_sf"/>
</dbReference>
<feature type="repeat" description="ANK" evidence="6">
    <location>
        <begin position="118"/>
        <end position="153"/>
    </location>
</feature>
<organism evidence="10 11">
    <name type="scientific">Dovyalis caffra</name>
    <dbReference type="NCBI Taxonomy" id="77055"/>
    <lineage>
        <taxon>Eukaryota</taxon>
        <taxon>Viridiplantae</taxon>
        <taxon>Streptophyta</taxon>
        <taxon>Embryophyta</taxon>
        <taxon>Tracheophyta</taxon>
        <taxon>Spermatophyta</taxon>
        <taxon>Magnoliopsida</taxon>
        <taxon>eudicotyledons</taxon>
        <taxon>Gunneridae</taxon>
        <taxon>Pentapetalae</taxon>
        <taxon>rosids</taxon>
        <taxon>fabids</taxon>
        <taxon>Malpighiales</taxon>
        <taxon>Salicaceae</taxon>
        <taxon>Flacourtieae</taxon>
        <taxon>Dovyalis</taxon>
    </lineage>
</organism>
<evidence type="ECO:0000256" key="4">
    <source>
        <dbReference type="ARBA" id="ARBA00022833"/>
    </source>
</evidence>
<keyword evidence="6" id="KW-0040">ANK repeat</keyword>
<proteinExistence type="predicted"/>
<dbReference type="Proteomes" id="UP001314170">
    <property type="component" value="Unassembled WGS sequence"/>
</dbReference>
<keyword evidence="4 7" id="KW-0862">Zinc</keyword>
<dbReference type="GO" id="GO:0008270">
    <property type="term" value="F:zinc ion binding"/>
    <property type="evidence" value="ECO:0007669"/>
    <property type="project" value="UniProtKB-KW"/>
</dbReference>
<dbReference type="Gene3D" id="1.25.40.20">
    <property type="entry name" value="Ankyrin repeat-containing domain"/>
    <property type="match status" value="1"/>
</dbReference>
<feature type="compositionally biased region" description="Low complexity" evidence="8">
    <location>
        <begin position="387"/>
        <end position="405"/>
    </location>
</feature>
<comment type="caution">
    <text evidence="10">The sequence shown here is derived from an EMBL/GenBank/DDBJ whole genome shotgun (WGS) entry which is preliminary data.</text>
</comment>
<dbReference type="GO" id="GO:0006355">
    <property type="term" value="P:regulation of DNA-templated transcription"/>
    <property type="evidence" value="ECO:0007669"/>
    <property type="project" value="UniProtKB-ARBA"/>
</dbReference>
<evidence type="ECO:0000256" key="6">
    <source>
        <dbReference type="PROSITE-ProRule" id="PRU00023"/>
    </source>
</evidence>
<dbReference type="InterPro" id="IPR057444">
    <property type="entry name" value="Znf-CCCH_AtC3H23-like"/>
</dbReference>
<keyword evidence="1 7" id="KW-0479">Metal-binding</keyword>
<dbReference type="GO" id="GO:0003677">
    <property type="term" value="F:DNA binding"/>
    <property type="evidence" value="ECO:0007669"/>
    <property type="project" value="UniProtKB-KW"/>
</dbReference>
<dbReference type="PROSITE" id="PS50088">
    <property type="entry name" value="ANK_REPEAT"/>
    <property type="match status" value="2"/>
</dbReference>
<evidence type="ECO:0000256" key="3">
    <source>
        <dbReference type="ARBA" id="ARBA00022771"/>
    </source>
</evidence>
<reference evidence="10 11" key="1">
    <citation type="submission" date="2024-01" db="EMBL/GenBank/DDBJ databases">
        <authorList>
            <person name="Waweru B."/>
        </authorList>
    </citation>
    <scope>NUCLEOTIDE SEQUENCE [LARGE SCALE GENOMIC DNA]</scope>
</reference>
<gene>
    <name evidence="10" type="ORF">DCAF_LOCUS8262</name>
</gene>
<dbReference type="SMART" id="SM00248">
    <property type="entry name" value="ANK"/>
    <property type="match status" value="2"/>
</dbReference>
<dbReference type="InterPro" id="IPR002110">
    <property type="entry name" value="Ankyrin_rpt"/>
</dbReference>